<protein>
    <submittedName>
        <fullName evidence="1">Uncharacterized protein</fullName>
    </submittedName>
</protein>
<sequence length="70" mass="7964">LTNHKPEPRVRHRPSESAPLAGPLIIYFSSHAIGSQRDRGLAEASMIKYVCALRRRHCTFPTHGMVKKRE</sequence>
<reference evidence="1" key="1">
    <citation type="submission" date="2019-11" db="UniProtKB">
        <authorList>
            <consortium name="WormBaseParasite"/>
        </authorList>
    </citation>
    <scope>IDENTIFICATION</scope>
</reference>
<accession>A0A5K3FEK2</accession>
<dbReference type="AlphaFoldDB" id="A0A5K3FEK2"/>
<proteinExistence type="predicted"/>
<organism evidence="1">
    <name type="scientific">Mesocestoides corti</name>
    <name type="common">Flatworm</name>
    <dbReference type="NCBI Taxonomy" id="53468"/>
    <lineage>
        <taxon>Eukaryota</taxon>
        <taxon>Metazoa</taxon>
        <taxon>Spiralia</taxon>
        <taxon>Lophotrochozoa</taxon>
        <taxon>Platyhelminthes</taxon>
        <taxon>Cestoda</taxon>
        <taxon>Eucestoda</taxon>
        <taxon>Cyclophyllidea</taxon>
        <taxon>Mesocestoididae</taxon>
        <taxon>Mesocestoides</taxon>
    </lineage>
</organism>
<evidence type="ECO:0000313" key="1">
    <source>
        <dbReference type="WBParaSite" id="MCU_007722-RA"/>
    </source>
</evidence>
<name>A0A5K3FEK2_MESCO</name>
<dbReference type="WBParaSite" id="MCU_007722-RA">
    <property type="protein sequence ID" value="MCU_007722-RA"/>
    <property type="gene ID" value="MCU_007722"/>
</dbReference>